<dbReference type="OrthoDB" id="19657at2759"/>
<dbReference type="Proteomes" id="UP000053890">
    <property type="component" value="Unassembled WGS sequence"/>
</dbReference>
<sequence length="317" mass="35082">MPFSRLEDVDLDIFWYLNPDPAELAVASPDCLPAAQPLKPGLPALVFLHVSGGTALGFARQLADPRLRERFNLVAIDCPLHGFSRSTYRTEHTLEDSAKAVIRILDELQLSTYSIYGEGPHGANIAAWIAAKRVEQVQGLVLASPGWPVESADVAASLHEIKEAMSVNCLDERGDRSGTFPADALEEITIYFLGDTERLREDRKMLGEYFQQRYGTGRPSYEFRFLFSFIYERKRIPTEQLEKVRAPVLCLRGGADSIVCPDAACEEWVCAFPNARNGAQCVTVADAHNILSMAEGGIVARIVSQFLHRSLAEAARL</sequence>
<feature type="domain" description="AB hydrolase-1" evidence="1">
    <location>
        <begin position="43"/>
        <end position="286"/>
    </location>
</feature>
<dbReference type="InterPro" id="IPR050266">
    <property type="entry name" value="AB_hydrolase_sf"/>
</dbReference>
<evidence type="ECO:0000313" key="3">
    <source>
        <dbReference type="Proteomes" id="UP000053890"/>
    </source>
</evidence>
<dbReference type="SUPFAM" id="SSF53474">
    <property type="entry name" value="alpha/beta-Hydrolases"/>
    <property type="match status" value="1"/>
</dbReference>
<protein>
    <recommendedName>
        <fullName evidence="1">AB hydrolase-1 domain-containing protein</fullName>
    </recommendedName>
</protein>
<organism evidence="2 3">
    <name type="scientific">Rhodotorula graminis (strain WP1)</name>
    <dbReference type="NCBI Taxonomy" id="578459"/>
    <lineage>
        <taxon>Eukaryota</taxon>
        <taxon>Fungi</taxon>
        <taxon>Dikarya</taxon>
        <taxon>Basidiomycota</taxon>
        <taxon>Pucciniomycotina</taxon>
        <taxon>Microbotryomycetes</taxon>
        <taxon>Sporidiobolales</taxon>
        <taxon>Sporidiobolaceae</taxon>
        <taxon>Rhodotorula</taxon>
    </lineage>
</organism>
<dbReference type="InterPro" id="IPR029058">
    <property type="entry name" value="AB_hydrolase_fold"/>
</dbReference>
<dbReference type="InterPro" id="IPR000073">
    <property type="entry name" value="AB_hydrolase_1"/>
</dbReference>
<accession>A0A0P9EKF1</accession>
<dbReference type="GeneID" id="28978564"/>
<evidence type="ECO:0000313" key="2">
    <source>
        <dbReference type="EMBL" id="KPV72153.1"/>
    </source>
</evidence>
<dbReference type="PANTHER" id="PTHR43798">
    <property type="entry name" value="MONOACYLGLYCEROL LIPASE"/>
    <property type="match status" value="1"/>
</dbReference>
<dbReference type="AlphaFoldDB" id="A0A0P9EKF1"/>
<keyword evidence="3" id="KW-1185">Reference proteome</keyword>
<proteinExistence type="predicted"/>
<reference evidence="2 3" key="1">
    <citation type="journal article" date="2015" name="Front. Microbiol.">
        <title>Genome sequence of the plant growth promoting endophytic yeast Rhodotorula graminis WP1.</title>
        <authorList>
            <person name="Firrincieli A."/>
            <person name="Otillar R."/>
            <person name="Salamov A."/>
            <person name="Schmutz J."/>
            <person name="Khan Z."/>
            <person name="Redman R.S."/>
            <person name="Fleck N.D."/>
            <person name="Lindquist E."/>
            <person name="Grigoriev I.V."/>
            <person name="Doty S.L."/>
        </authorList>
    </citation>
    <scope>NUCLEOTIDE SEQUENCE [LARGE SCALE GENOMIC DNA]</scope>
    <source>
        <strain evidence="2 3">WP1</strain>
    </source>
</reference>
<gene>
    <name evidence="2" type="ORF">RHOBADRAFT_55987</name>
</gene>
<dbReference type="Gene3D" id="3.40.50.1820">
    <property type="entry name" value="alpha/beta hydrolase"/>
    <property type="match status" value="1"/>
</dbReference>
<evidence type="ECO:0000259" key="1">
    <source>
        <dbReference type="Pfam" id="PF00561"/>
    </source>
</evidence>
<dbReference type="Pfam" id="PF00561">
    <property type="entry name" value="Abhydrolase_1"/>
    <property type="match status" value="1"/>
</dbReference>
<dbReference type="EMBL" id="KQ474088">
    <property type="protein sequence ID" value="KPV72153.1"/>
    <property type="molecule type" value="Genomic_DNA"/>
</dbReference>
<name>A0A0P9EKF1_RHOGW</name>
<dbReference type="STRING" id="578459.A0A0P9EKF1"/>
<dbReference type="RefSeq" id="XP_018268202.1">
    <property type="nucleotide sequence ID" value="XM_018418116.1"/>
</dbReference>